<dbReference type="AlphaFoldDB" id="A0A0D3KRB5"/>
<dbReference type="PaxDb" id="2903-EOD38300"/>
<organism evidence="2 3">
    <name type="scientific">Emiliania huxleyi (strain CCMP1516)</name>
    <dbReference type="NCBI Taxonomy" id="280463"/>
    <lineage>
        <taxon>Eukaryota</taxon>
        <taxon>Haptista</taxon>
        <taxon>Haptophyta</taxon>
        <taxon>Prymnesiophyceae</taxon>
        <taxon>Isochrysidales</taxon>
        <taxon>Noelaerhabdaceae</taxon>
        <taxon>Emiliania</taxon>
    </lineage>
</organism>
<feature type="region of interest" description="Disordered" evidence="1">
    <location>
        <begin position="1"/>
        <end position="27"/>
    </location>
</feature>
<protein>
    <submittedName>
        <fullName evidence="2">Uncharacterized protein</fullName>
    </submittedName>
</protein>
<reference evidence="3" key="1">
    <citation type="journal article" date="2013" name="Nature">
        <title>Pan genome of the phytoplankton Emiliania underpins its global distribution.</title>
        <authorList>
            <person name="Read B.A."/>
            <person name="Kegel J."/>
            <person name="Klute M.J."/>
            <person name="Kuo A."/>
            <person name="Lefebvre S.C."/>
            <person name="Maumus F."/>
            <person name="Mayer C."/>
            <person name="Miller J."/>
            <person name="Monier A."/>
            <person name="Salamov A."/>
            <person name="Young J."/>
            <person name="Aguilar M."/>
            <person name="Claverie J.M."/>
            <person name="Frickenhaus S."/>
            <person name="Gonzalez K."/>
            <person name="Herman E.K."/>
            <person name="Lin Y.C."/>
            <person name="Napier J."/>
            <person name="Ogata H."/>
            <person name="Sarno A.F."/>
            <person name="Shmutz J."/>
            <person name="Schroeder D."/>
            <person name="de Vargas C."/>
            <person name="Verret F."/>
            <person name="von Dassow P."/>
            <person name="Valentin K."/>
            <person name="Van de Peer Y."/>
            <person name="Wheeler G."/>
            <person name="Dacks J.B."/>
            <person name="Delwiche C.F."/>
            <person name="Dyhrman S.T."/>
            <person name="Glockner G."/>
            <person name="John U."/>
            <person name="Richards T."/>
            <person name="Worden A.Z."/>
            <person name="Zhang X."/>
            <person name="Grigoriev I.V."/>
            <person name="Allen A.E."/>
            <person name="Bidle K."/>
            <person name="Borodovsky M."/>
            <person name="Bowler C."/>
            <person name="Brownlee C."/>
            <person name="Cock J.M."/>
            <person name="Elias M."/>
            <person name="Gladyshev V.N."/>
            <person name="Groth M."/>
            <person name="Guda C."/>
            <person name="Hadaegh A."/>
            <person name="Iglesias-Rodriguez M.D."/>
            <person name="Jenkins J."/>
            <person name="Jones B.M."/>
            <person name="Lawson T."/>
            <person name="Leese F."/>
            <person name="Lindquist E."/>
            <person name="Lobanov A."/>
            <person name="Lomsadze A."/>
            <person name="Malik S.B."/>
            <person name="Marsh M.E."/>
            <person name="Mackinder L."/>
            <person name="Mock T."/>
            <person name="Mueller-Roeber B."/>
            <person name="Pagarete A."/>
            <person name="Parker M."/>
            <person name="Probert I."/>
            <person name="Quesneville H."/>
            <person name="Raines C."/>
            <person name="Rensing S.A."/>
            <person name="Riano-Pachon D.M."/>
            <person name="Richier S."/>
            <person name="Rokitta S."/>
            <person name="Shiraiwa Y."/>
            <person name="Soanes D.M."/>
            <person name="van der Giezen M."/>
            <person name="Wahlund T.M."/>
            <person name="Williams B."/>
            <person name="Wilson W."/>
            <person name="Wolfe G."/>
            <person name="Wurch L.L."/>
        </authorList>
    </citation>
    <scope>NUCLEOTIDE SEQUENCE</scope>
</reference>
<evidence type="ECO:0000256" key="1">
    <source>
        <dbReference type="SAM" id="MobiDB-lite"/>
    </source>
</evidence>
<evidence type="ECO:0000313" key="3">
    <source>
        <dbReference type="Proteomes" id="UP000013827"/>
    </source>
</evidence>
<proteinExistence type="predicted"/>
<accession>A0A0D3KRB5</accession>
<name>A0A0D3KRB5_EMIH1</name>
<dbReference type="KEGG" id="ehx:EMIHUDRAFT_224672"/>
<dbReference type="Proteomes" id="UP000013827">
    <property type="component" value="Unassembled WGS sequence"/>
</dbReference>
<evidence type="ECO:0000313" key="2">
    <source>
        <dbReference type="EnsemblProtists" id="EOD38300"/>
    </source>
</evidence>
<reference evidence="2" key="2">
    <citation type="submission" date="2024-10" db="UniProtKB">
        <authorList>
            <consortium name="EnsemblProtists"/>
        </authorList>
    </citation>
    <scope>IDENTIFICATION</scope>
</reference>
<dbReference type="GeneID" id="17283570"/>
<dbReference type="EnsemblProtists" id="EOD38300">
    <property type="protein sequence ID" value="EOD38300"/>
    <property type="gene ID" value="EMIHUDRAFT_224672"/>
</dbReference>
<sequence length="166" mass="17834">MVSCAAYAAAEDSPHSEEKADEGAPPLRVVRVAPASGGRQQLTERPRVSYDSVRWNAEHSEAASVTLDAHSSRVAFCAGELVCEDLDAFPSGWSDGIPGPKFPKGQGVVSSADWSAVLAPFGVRIETDELDVKPDVTPWSWRVSRGDPVGERTKAALRFLSTVKVR</sequence>
<dbReference type="RefSeq" id="XP_005790729.1">
    <property type="nucleotide sequence ID" value="XM_005790672.1"/>
</dbReference>
<keyword evidence="3" id="KW-1185">Reference proteome</keyword>
<feature type="compositionally biased region" description="Basic and acidic residues" evidence="1">
    <location>
        <begin position="12"/>
        <end position="22"/>
    </location>
</feature>
<dbReference type="HOGENOM" id="CLU_1605791_0_0_1"/>